<feature type="compositionally biased region" description="Basic residues" evidence="1">
    <location>
        <begin position="771"/>
        <end position="780"/>
    </location>
</feature>
<dbReference type="AlphaFoldDB" id="A0AAN9VT74"/>
<dbReference type="Proteomes" id="UP001378592">
    <property type="component" value="Unassembled WGS sequence"/>
</dbReference>
<feature type="compositionally biased region" description="Pro residues" evidence="1">
    <location>
        <begin position="1066"/>
        <end position="1076"/>
    </location>
</feature>
<dbReference type="PANTHER" id="PTHR23179:SF3">
    <property type="entry name" value="RHO GTPASE-ACTIVATING PROTEIN 20"/>
    <property type="match status" value="1"/>
</dbReference>
<feature type="compositionally biased region" description="Pro residues" evidence="1">
    <location>
        <begin position="781"/>
        <end position="790"/>
    </location>
</feature>
<feature type="compositionally biased region" description="Gly residues" evidence="1">
    <location>
        <begin position="691"/>
        <end position="709"/>
    </location>
</feature>
<feature type="region of interest" description="Disordered" evidence="1">
    <location>
        <begin position="489"/>
        <end position="624"/>
    </location>
</feature>
<feature type="compositionally biased region" description="Low complexity" evidence="1">
    <location>
        <begin position="758"/>
        <end position="767"/>
    </location>
</feature>
<dbReference type="EMBL" id="JAZDUA010000045">
    <property type="protein sequence ID" value="KAK7871084.1"/>
    <property type="molecule type" value="Genomic_DNA"/>
</dbReference>
<feature type="compositionally biased region" description="Pro residues" evidence="1">
    <location>
        <begin position="1026"/>
        <end position="1036"/>
    </location>
</feature>
<dbReference type="SUPFAM" id="SSF48350">
    <property type="entry name" value="GTPase activation domain, GAP"/>
    <property type="match status" value="1"/>
</dbReference>
<dbReference type="InterPro" id="IPR008936">
    <property type="entry name" value="Rho_GTPase_activation_prot"/>
</dbReference>
<dbReference type="InterPro" id="IPR000198">
    <property type="entry name" value="RhoGAP_dom"/>
</dbReference>
<feature type="compositionally biased region" description="Gly residues" evidence="1">
    <location>
        <begin position="71"/>
        <end position="80"/>
    </location>
</feature>
<feature type="compositionally biased region" description="Polar residues" evidence="1">
    <location>
        <begin position="576"/>
        <end position="591"/>
    </location>
</feature>
<name>A0AAN9VT74_9ORTH</name>
<keyword evidence="4" id="KW-1185">Reference proteome</keyword>
<feature type="compositionally biased region" description="Low complexity" evidence="1">
    <location>
        <begin position="836"/>
        <end position="857"/>
    </location>
</feature>
<evidence type="ECO:0000256" key="1">
    <source>
        <dbReference type="SAM" id="MobiDB-lite"/>
    </source>
</evidence>
<feature type="region of interest" description="Disordered" evidence="1">
    <location>
        <begin position="261"/>
        <end position="280"/>
    </location>
</feature>
<feature type="region of interest" description="Disordered" evidence="1">
    <location>
        <begin position="836"/>
        <end position="909"/>
    </location>
</feature>
<feature type="region of interest" description="Disordered" evidence="1">
    <location>
        <begin position="684"/>
        <end position="736"/>
    </location>
</feature>
<dbReference type="GO" id="GO:0007165">
    <property type="term" value="P:signal transduction"/>
    <property type="evidence" value="ECO:0007669"/>
    <property type="project" value="InterPro"/>
</dbReference>
<evidence type="ECO:0000259" key="2">
    <source>
        <dbReference type="PROSITE" id="PS50238"/>
    </source>
</evidence>
<feature type="region of interest" description="Disordered" evidence="1">
    <location>
        <begin position="27"/>
        <end position="82"/>
    </location>
</feature>
<feature type="compositionally biased region" description="Basic and acidic residues" evidence="1">
    <location>
        <begin position="506"/>
        <end position="522"/>
    </location>
</feature>
<dbReference type="PROSITE" id="PS50238">
    <property type="entry name" value="RHOGAP"/>
    <property type="match status" value="1"/>
</dbReference>
<dbReference type="GO" id="GO:0005096">
    <property type="term" value="F:GTPase activator activity"/>
    <property type="evidence" value="ECO:0007669"/>
    <property type="project" value="TreeGrafter"/>
</dbReference>
<feature type="region of interest" description="Disordered" evidence="1">
    <location>
        <begin position="929"/>
        <end position="1132"/>
    </location>
</feature>
<dbReference type="PANTHER" id="PTHR23179">
    <property type="entry name" value="T-CELL ACTIVATION RHO GTPASE ACTIVATING PROTEIN-RELATED"/>
    <property type="match status" value="1"/>
</dbReference>
<dbReference type="SMART" id="SM00324">
    <property type="entry name" value="RhoGAP"/>
    <property type="match status" value="1"/>
</dbReference>
<feature type="region of interest" description="Disordered" evidence="1">
    <location>
        <begin position="758"/>
        <end position="800"/>
    </location>
</feature>
<gene>
    <name evidence="3" type="ORF">R5R35_010449</name>
</gene>
<sequence length="1132" mass="119698">MGILRSALLGAGDAAAGAASAGCWTLRGRGGSKTPAAKPYSPPRWTPLGFDAQPPASPASPATPRRRTVSAGGGGGGGRTRGFRRHVLRTTQAARDLWWGKLNEVVAAERAKEPASTNIQVLYYDLATNIEYVKTLNVGPEESARACVAQALQALELRGVRPDHFQLWAKTARDEAPYPLVGHERPFAIKLSCLRDALAADEGFDLDHCNSPRGPLFAHCQFILRSKRKASDAGAALDGKKSGGLGKKSRKSPMRIRQVFRRSASKDNVDGAVPGNPASSPPGALFGIPLSRLIVGDTPPRPVMAMLQQVAEQGPSTQGIFRRSANARLVRELRDRLDAGGDNATRALEGVPVLVTAALLKDFLRSLPDPLLCARLYPLWMEALDCPDEQERLARVKSVLDQLPRTHLVLLQLFMCVLHLVARRAQHNLMTPANLGVCVGPSLLRPPPGAAPPAPLSSAASRAVPALVELLVARCELLLGPHVPHLLGHDGDSGAEESDSLHSSGLRRDDSSIDSLERELLEPGHLPPPRKDKMSLSRDSGLTMSDSQLYTPDEEESSSSSSAGSGRGLYPPPQASQPLSSTGNLSGQPQTYELHPHAKVTSSYSVPNSGYDPSNGLGNSSGPREYVRVYGGWEERVADCCREDSVYARPSRLLQQAQQQQQQNQQQPLNPNFQREHWFRQRSHLKRVSSGGSGGKAGSGSGVSGGVSGSGSAPPSGLGSSAGSSSGSASSGVGGLHSYHGHSHAVLRRSASEESLLSDAAAAAAAEGLHKRPALHRKGRAPPPPPPPGDDPAQPHAPRVYPVTPLLRSKSAHHLPDAARADAVGSPCPRRGLALSAPAAAPAPRARGAPLADAAGGDWTRSRSTPHIGGAGGGEAGEVDRSYDSSTLSDDDSTPHVSRSNSRGKDCAAANSAWESAYGAPAELLRAAPVSIREEPPAAGGDAPAPPLPPKRPHPDVRLRHLPPVHVDAPPARPLSCFNDEAWDGGGGEKRAPERRGRLRQRDASRASQRSKSLPPPPGADGAAPAPAPADGPAPAPADRSASPGLRGELSWSVRHLRSLFSGGQQPPPYRPPPSVIPSYRAPITSYHLGSHSPSERFVHSQQQQQQRLVLELGPSSRRLRMDSTDEEESYV</sequence>
<feature type="compositionally biased region" description="Low complexity" evidence="1">
    <location>
        <begin position="710"/>
        <end position="731"/>
    </location>
</feature>
<evidence type="ECO:0000313" key="3">
    <source>
        <dbReference type="EMBL" id="KAK7871084.1"/>
    </source>
</evidence>
<proteinExistence type="predicted"/>
<dbReference type="Pfam" id="PF00620">
    <property type="entry name" value="RhoGAP"/>
    <property type="match status" value="1"/>
</dbReference>
<feature type="compositionally biased region" description="Polar residues" evidence="1">
    <location>
        <begin position="600"/>
        <end position="622"/>
    </location>
</feature>
<dbReference type="Gene3D" id="1.10.555.10">
    <property type="entry name" value="Rho GTPase activation protein"/>
    <property type="match status" value="1"/>
</dbReference>
<accession>A0AAN9VT74</accession>
<feature type="compositionally biased region" description="Basic and acidic residues" evidence="1">
    <location>
        <begin position="987"/>
        <end position="1005"/>
    </location>
</feature>
<feature type="compositionally biased region" description="Polar residues" evidence="1">
    <location>
        <begin position="537"/>
        <end position="550"/>
    </location>
</feature>
<reference evidence="3 4" key="1">
    <citation type="submission" date="2024-03" db="EMBL/GenBank/DDBJ databases">
        <title>The genome assembly and annotation of the cricket Gryllus longicercus Weissman &amp; Gray.</title>
        <authorList>
            <person name="Szrajer S."/>
            <person name="Gray D."/>
            <person name="Ylla G."/>
        </authorList>
    </citation>
    <scope>NUCLEOTIDE SEQUENCE [LARGE SCALE GENOMIC DNA]</scope>
    <source>
        <strain evidence="3">DAG 2021-001</strain>
        <tissue evidence="3">Whole body minus gut</tissue>
    </source>
</reference>
<protein>
    <recommendedName>
        <fullName evidence="2">Rho-GAP domain-containing protein</fullName>
    </recommendedName>
</protein>
<feature type="domain" description="Rho-GAP" evidence="2">
    <location>
        <begin position="288"/>
        <end position="479"/>
    </location>
</feature>
<feature type="region of interest" description="Disordered" evidence="1">
    <location>
        <begin position="233"/>
        <end position="255"/>
    </location>
</feature>
<evidence type="ECO:0000313" key="4">
    <source>
        <dbReference type="Proteomes" id="UP001378592"/>
    </source>
</evidence>
<organism evidence="3 4">
    <name type="scientific">Gryllus longicercus</name>
    <dbReference type="NCBI Taxonomy" id="2509291"/>
    <lineage>
        <taxon>Eukaryota</taxon>
        <taxon>Metazoa</taxon>
        <taxon>Ecdysozoa</taxon>
        <taxon>Arthropoda</taxon>
        <taxon>Hexapoda</taxon>
        <taxon>Insecta</taxon>
        <taxon>Pterygota</taxon>
        <taxon>Neoptera</taxon>
        <taxon>Polyneoptera</taxon>
        <taxon>Orthoptera</taxon>
        <taxon>Ensifera</taxon>
        <taxon>Gryllidea</taxon>
        <taxon>Grylloidea</taxon>
        <taxon>Gryllidae</taxon>
        <taxon>Gryllinae</taxon>
        <taxon>Gryllus</taxon>
    </lineage>
</organism>
<comment type="caution">
    <text evidence="3">The sequence shown here is derived from an EMBL/GenBank/DDBJ whole genome shotgun (WGS) entry which is preliminary data.</text>
</comment>